<keyword evidence="3 6" id="KW-0812">Transmembrane</keyword>
<feature type="domain" description="CWH43-like N-terminal" evidence="7">
    <location>
        <begin position="6"/>
        <end position="233"/>
    </location>
</feature>
<evidence type="ECO:0000313" key="9">
    <source>
        <dbReference type="Proteomes" id="UP000625711"/>
    </source>
</evidence>
<dbReference type="AlphaFoldDB" id="A0A834ILN7"/>
<evidence type="ECO:0000256" key="6">
    <source>
        <dbReference type="SAM" id="Phobius"/>
    </source>
</evidence>
<feature type="transmembrane region" description="Helical" evidence="6">
    <location>
        <begin position="48"/>
        <end position="71"/>
    </location>
</feature>
<evidence type="ECO:0000256" key="1">
    <source>
        <dbReference type="ARBA" id="ARBA00004127"/>
    </source>
</evidence>
<dbReference type="PANTHER" id="PTHR21324">
    <property type="entry name" value="FASTING-INDUCIBLE INTEGRAL MEMBRANE PROTEIN TM6P1-RELATED"/>
    <property type="match status" value="1"/>
</dbReference>
<evidence type="ECO:0000256" key="2">
    <source>
        <dbReference type="ARBA" id="ARBA00006565"/>
    </source>
</evidence>
<evidence type="ECO:0000256" key="3">
    <source>
        <dbReference type="ARBA" id="ARBA00022692"/>
    </source>
</evidence>
<feature type="transmembrane region" description="Helical" evidence="6">
    <location>
        <begin position="92"/>
        <end position="116"/>
    </location>
</feature>
<name>A0A834ILN7_RHYFE</name>
<evidence type="ECO:0000256" key="5">
    <source>
        <dbReference type="ARBA" id="ARBA00023136"/>
    </source>
</evidence>
<dbReference type="Proteomes" id="UP000625711">
    <property type="component" value="Unassembled WGS sequence"/>
</dbReference>
<feature type="transmembrane region" description="Helical" evidence="6">
    <location>
        <begin position="122"/>
        <end position="142"/>
    </location>
</feature>
<evidence type="ECO:0000259" key="7">
    <source>
        <dbReference type="Pfam" id="PF10277"/>
    </source>
</evidence>
<reference evidence="8" key="1">
    <citation type="submission" date="2020-08" db="EMBL/GenBank/DDBJ databases">
        <title>Genome sequencing and assembly of the red palm weevil Rhynchophorus ferrugineus.</title>
        <authorList>
            <person name="Dias G.B."/>
            <person name="Bergman C.M."/>
            <person name="Manee M."/>
        </authorList>
    </citation>
    <scope>NUCLEOTIDE SEQUENCE</scope>
    <source>
        <strain evidence="8">AA-2017</strain>
        <tissue evidence="8">Whole larva</tissue>
    </source>
</reference>
<comment type="similarity">
    <text evidence="2">Belongs to the DRAM/TMEM150 family.</text>
</comment>
<dbReference type="InterPro" id="IPR019402">
    <property type="entry name" value="CWH43_N"/>
</dbReference>
<proteinExistence type="inferred from homology"/>
<feature type="transmembrane region" description="Helical" evidence="6">
    <location>
        <begin position="162"/>
        <end position="187"/>
    </location>
</feature>
<protein>
    <recommendedName>
        <fullName evidence="7">CWH43-like N-terminal domain-containing protein</fullName>
    </recommendedName>
</protein>
<evidence type="ECO:0000256" key="4">
    <source>
        <dbReference type="ARBA" id="ARBA00022989"/>
    </source>
</evidence>
<gene>
    <name evidence="8" type="ORF">GWI33_004297</name>
</gene>
<feature type="transmembrane region" description="Helical" evidence="6">
    <location>
        <begin position="207"/>
        <end position="228"/>
    </location>
</feature>
<keyword evidence="9" id="KW-1185">Reference proteome</keyword>
<evidence type="ECO:0000313" key="8">
    <source>
        <dbReference type="EMBL" id="KAF7281736.1"/>
    </source>
</evidence>
<comment type="subcellular location">
    <subcellularLocation>
        <location evidence="1">Endomembrane system</location>
        <topology evidence="1">Multi-pass membrane protein</topology>
    </subcellularLocation>
</comment>
<dbReference type="Pfam" id="PF10277">
    <property type="entry name" value="Frag1"/>
    <property type="match status" value="1"/>
</dbReference>
<comment type="caution">
    <text evidence="8">The sequence shown here is derived from an EMBL/GenBank/DDBJ whole genome shotgun (WGS) entry which is preliminary data.</text>
</comment>
<feature type="transmembrane region" description="Helical" evidence="6">
    <location>
        <begin position="7"/>
        <end position="28"/>
    </location>
</feature>
<dbReference type="GO" id="GO:0012505">
    <property type="term" value="C:endomembrane system"/>
    <property type="evidence" value="ECO:0007669"/>
    <property type="project" value="UniProtKB-SubCell"/>
</dbReference>
<organism evidence="8 9">
    <name type="scientific">Rhynchophorus ferrugineus</name>
    <name type="common">Red palm weevil</name>
    <name type="synonym">Curculio ferrugineus</name>
    <dbReference type="NCBI Taxonomy" id="354439"/>
    <lineage>
        <taxon>Eukaryota</taxon>
        <taxon>Metazoa</taxon>
        <taxon>Ecdysozoa</taxon>
        <taxon>Arthropoda</taxon>
        <taxon>Hexapoda</taxon>
        <taxon>Insecta</taxon>
        <taxon>Pterygota</taxon>
        <taxon>Neoptera</taxon>
        <taxon>Endopterygota</taxon>
        <taxon>Coleoptera</taxon>
        <taxon>Polyphaga</taxon>
        <taxon>Cucujiformia</taxon>
        <taxon>Curculionidae</taxon>
        <taxon>Dryophthorinae</taxon>
        <taxon>Rhynchophorus</taxon>
    </lineage>
</organism>
<accession>A0A834ILN7</accession>
<sequence length="246" mass="28028">MSFRYAYLLPIIQGLWYIITFATTYTLSVLKEDVPAVFPYISDTGVWSIERCIFSFMLCIGSFLMFSILYIRYRQVKHLLISKKDAGFSNRLATLNTLSIYMAAISVVGLITLGTFQVEPFIYVHLTGASIAFTVGWFLITIQTYISYKIFPTIGSKFINTLRAWLVGITGLSLAMVGIFGAISLFYFKGGDVTQWNSESGGYEFHLVSSISEWFLAFGTVFYLTTYYREFKDVVLYKPKMELTNI</sequence>
<dbReference type="InterPro" id="IPR050911">
    <property type="entry name" value="DRAM/TMEM150_Autophagy_Mod"/>
</dbReference>
<dbReference type="EMBL" id="JAACXV010000227">
    <property type="protein sequence ID" value="KAF7281736.1"/>
    <property type="molecule type" value="Genomic_DNA"/>
</dbReference>
<keyword evidence="4 6" id="KW-1133">Transmembrane helix</keyword>
<dbReference type="PANTHER" id="PTHR21324:SF2">
    <property type="entry name" value="EG:22E5.9 PROTEIN"/>
    <property type="match status" value="1"/>
</dbReference>
<dbReference type="OrthoDB" id="191706at2759"/>
<keyword evidence="5 6" id="KW-0472">Membrane</keyword>